<evidence type="ECO:0000256" key="6">
    <source>
        <dbReference type="SAM" id="MobiDB-lite"/>
    </source>
</evidence>
<dbReference type="EMBL" id="JBBPBM010000074">
    <property type="protein sequence ID" value="KAK8512230.1"/>
    <property type="molecule type" value="Genomic_DNA"/>
</dbReference>
<keyword evidence="9" id="KW-1185">Reference proteome</keyword>
<keyword evidence="1" id="KW-0902">Two-component regulatory system</keyword>
<evidence type="ECO:0000256" key="3">
    <source>
        <dbReference type="ARBA" id="ARBA00023163"/>
    </source>
</evidence>
<feature type="domain" description="Response regulatory" evidence="7">
    <location>
        <begin position="89"/>
        <end position="207"/>
    </location>
</feature>
<feature type="compositionally biased region" description="Low complexity" evidence="6">
    <location>
        <begin position="212"/>
        <end position="221"/>
    </location>
</feature>
<evidence type="ECO:0000256" key="4">
    <source>
        <dbReference type="ARBA" id="ARBA00023242"/>
    </source>
</evidence>
<evidence type="ECO:0000256" key="5">
    <source>
        <dbReference type="PROSITE-ProRule" id="PRU00169"/>
    </source>
</evidence>
<dbReference type="PROSITE" id="PS50110">
    <property type="entry name" value="RESPONSE_REGULATORY"/>
    <property type="match status" value="1"/>
</dbReference>
<proteinExistence type="predicted"/>
<dbReference type="InterPro" id="IPR011006">
    <property type="entry name" value="CheY-like_superfamily"/>
</dbReference>
<protein>
    <recommendedName>
        <fullName evidence="7">Response regulatory domain-containing protein</fullName>
    </recommendedName>
</protein>
<comment type="caution">
    <text evidence="8">The sequence shown here is derived from an EMBL/GenBank/DDBJ whole genome shotgun (WGS) entry which is preliminary data.</text>
</comment>
<name>A0ABR2C031_9ROSI</name>
<dbReference type="PANTHER" id="PTHR43874:SF125">
    <property type="entry name" value="TWO-COMPONENT RESPONSE REGULATOR-LIKE APRR7"/>
    <property type="match status" value="1"/>
</dbReference>
<dbReference type="Pfam" id="PF00072">
    <property type="entry name" value="Response_reg"/>
    <property type="match status" value="1"/>
</dbReference>
<organism evidence="8 9">
    <name type="scientific">Hibiscus sabdariffa</name>
    <name type="common">roselle</name>
    <dbReference type="NCBI Taxonomy" id="183260"/>
    <lineage>
        <taxon>Eukaryota</taxon>
        <taxon>Viridiplantae</taxon>
        <taxon>Streptophyta</taxon>
        <taxon>Embryophyta</taxon>
        <taxon>Tracheophyta</taxon>
        <taxon>Spermatophyta</taxon>
        <taxon>Magnoliopsida</taxon>
        <taxon>eudicotyledons</taxon>
        <taxon>Gunneridae</taxon>
        <taxon>Pentapetalae</taxon>
        <taxon>rosids</taxon>
        <taxon>malvids</taxon>
        <taxon>Malvales</taxon>
        <taxon>Malvaceae</taxon>
        <taxon>Malvoideae</taxon>
        <taxon>Hibiscus</taxon>
    </lineage>
</organism>
<evidence type="ECO:0000259" key="7">
    <source>
        <dbReference type="PROSITE" id="PS50110"/>
    </source>
</evidence>
<accession>A0ABR2C031</accession>
<evidence type="ECO:0000256" key="2">
    <source>
        <dbReference type="ARBA" id="ARBA00023015"/>
    </source>
</evidence>
<dbReference type="PANTHER" id="PTHR43874">
    <property type="entry name" value="TWO-COMPONENT RESPONSE REGULATOR"/>
    <property type="match status" value="1"/>
</dbReference>
<evidence type="ECO:0000256" key="1">
    <source>
        <dbReference type="ARBA" id="ARBA00023012"/>
    </source>
</evidence>
<keyword evidence="2" id="KW-0805">Transcription regulation</keyword>
<dbReference type="InterPro" id="IPR045279">
    <property type="entry name" value="ARR-like"/>
</dbReference>
<feature type="region of interest" description="Disordered" evidence="6">
    <location>
        <begin position="1"/>
        <end position="25"/>
    </location>
</feature>
<gene>
    <name evidence="8" type="ORF">V6N12_031956</name>
</gene>
<keyword evidence="4" id="KW-0539">Nucleus</keyword>
<dbReference type="InterPro" id="IPR001789">
    <property type="entry name" value="Sig_transdc_resp-reg_receiver"/>
</dbReference>
<reference evidence="8 9" key="1">
    <citation type="journal article" date="2024" name="G3 (Bethesda)">
        <title>Genome assembly of Hibiscus sabdariffa L. provides insights into metabolisms of medicinal natural products.</title>
        <authorList>
            <person name="Kim T."/>
        </authorList>
    </citation>
    <scope>NUCLEOTIDE SEQUENCE [LARGE SCALE GENOMIC DNA]</scope>
    <source>
        <strain evidence="8">TK-2024</strain>
        <tissue evidence="8">Old leaves</tissue>
    </source>
</reference>
<comment type="caution">
    <text evidence="5">Lacks conserved residue(s) required for the propagation of feature annotation.</text>
</comment>
<keyword evidence="3" id="KW-0804">Transcription</keyword>
<feature type="compositionally biased region" description="Basic and acidic residues" evidence="6">
    <location>
        <begin position="1"/>
        <end position="23"/>
    </location>
</feature>
<dbReference type="SMART" id="SM00448">
    <property type="entry name" value="REC"/>
    <property type="match status" value="1"/>
</dbReference>
<dbReference type="SUPFAM" id="SSF52172">
    <property type="entry name" value="CheY-like"/>
    <property type="match status" value="1"/>
</dbReference>
<evidence type="ECO:0000313" key="9">
    <source>
        <dbReference type="Proteomes" id="UP001472677"/>
    </source>
</evidence>
<evidence type="ECO:0000313" key="8">
    <source>
        <dbReference type="EMBL" id="KAK8512230.1"/>
    </source>
</evidence>
<dbReference type="Proteomes" id="UP001472677">
    <property type="component" value="Unassembled WGS sequence"/>
</dbReference>
<sequence>MNVDSDGEKGLRELNHRHCDGSKRTTNGVVTEEHVMLEVDDPKVNQISQNVKDGRIGAVQAPAMRQMAQQQPQNAMCHWQRFLHLTTVTVLLIENDDSTRHVVTALLRNCCYDVIEAANVLQAWKILEDLTNHIDLILAEVGIPTLSGLVLLSKIMSHKTRKNVPVIMMSSQDSMNLVFKCLSKGAVDFLVKPIRKNELKNLWQHVWRRCHSSSGSGSESGTQTQKSVRSKSVEKSENTSGSNDEDNNGSDGLNVGDGSDDGSGTQNSWTKKAVEVDNPRLVSLSDKGAECPDSTCAQVVHSNAEVSGNKGVPVATARGCQEQDEQLDNVAMGKDLHLDMPRNLDLQLECPAETHLPSQGIILQEMQIRKGKRDASRKRFVTKAGND</sequence>
<dbReference type="Gene3D" id="3.40.50.2300">
    <property type="match status" value="1"/>
</dbReference>
<feature type="region of interest" description="Disordered" evidence="6">
    <location>
        <begin position="212"/>
        <end position="274"/>
    </location>
</feature>